<dbReference type="STRING" id="46224.B4102_2940"/>
<dbReference type="Proteomes" id="UP000075666">
    <property type="component" value="Unassembled WGS sequence"/>
</dbReference>
<evidence type="ECO:0000313" key="2">
    <source>
        <dbReference type="EMBL" id="KYD07496.1"/>
    </source>
</evidence>
<protein>
    <submittedName>
        <fullName evidence="2">Uncharacterized protein</fullName>
    </submittedName>
</protein>
<keyword evidence="3" id="KW-1185">Reference proteome</keyword>
<sequence length="55" mass="6483">MERKALDSCGISWTDETPQERSDEEAHRQPRGKQVPIAERNGSFHYFLQQQPLRK</sequence>
<dbReference type="PATRIC" id="fig|46224.3.peg.2856"/>
<gene>
    <name evidence="2" type="ORF">B4102_2940</name>
</gene>
<feature type="region of interest" description="Disordered" evidence="1">
    <location>
        <begin position="1"/>
        <end position="55"/>
    </location>
</feature>
<evidence type="ECO:0000256" key="1">
    <source>
        <dbReference type="SAM" id="MobiDB-lite"/>
    </source>
</evidence>
<feature type="compositionally biased region" description="Basic and acidic residues" evidence="1">
    <location>
        <begin position="18"/>
        <end position="28"/>
    </location>
</feature>
<proteinExistence type="predicted"/>
<reference evidence="2 3" key="1">
    <citation type="submission" date="2016-01" db="EMBL/GenBank/DDBJ databases">
        <title>Genome Sequences of Twelve Sporeforming Bacillus Species Isolated from Foods.</title>
        <authorList>
            <person name="Berendsen E.M."/>
            <person name="Wells-Bennik M.H."/>
            <person name="Krawcyk A.O."/>
            <person name="De Jong A."/>
            <person name="Holsappel S."/>
            <person name="Eijlander R.T."/>
            <person name="Kuipers O.P."/>
        </authorList>
    </citation>
    <scope>NUCLEOTIDE SEQUENCE [LARGE SCALE GENOMIC DNA]</scope>
    <source>
        <strain evidence="2 3">B4102</strain>
    </source>
</reference>
<name>A0A150L678_9BACI</name>
<dbReference type="EMBL" id="LQYN01000043">
    <property type="protein sequence ID" value="KYD07496.1"/>
    <property type="molecule type" value="Genomic_DNA"/>
</dbReference>
<evidence type="ECO:0000313" key="3">
    <source>
        <dbReference type="Proteomes" id="UP000075666"/>
    </source>
</evidence>
<dbReference type="RefSeq" id="WP_429905269.1">
    <property type="nucleotide sequence ID" value="NZ_JBCMXV010000005.1"/>
</dbReference>
<organism evidence="2 3">
    <name type="scientific">Heyndrickxia sporothermodurans</name>
    <dbReference type="NCBI Taxonomy" id="46224"/>
    <lineage>
        <taxon>Bacteria</taxon>
        <taxon>Bacillati</taxon>
        <taxon>Bacillota</taxon>
        <taxon>Bacilli</taxon>
        <taxon>Bacillales</taxon>
        <taxon>Bacillaceae</taxon>
        <taxon>Heyndrickxia</taxon>
    </lineage>
</organism>
<accession>A0A150L678</accession>
<comment type="caution">
    <text evidence="2">The sequence shown here is derived from an EMBL/GenBank/DDBJ whole genome shotgun (WGS) entry which is preliminary data.</text>
</comment>
<dbReference type="AlphaFoldDB" id="A0A150L678"/>